<gene>
    <name evidence="2" type="ORF">AAFH96_02715</name>
</gene>
<accession>A0ABV5CJ41</accession>
<protein>
    <submittedName>
        <fullName evidence="2">Uncharacterized protein</fullName>
    </submittedName>
</protein>
<feature type="region of interest" description="Disordered" evidence="1">
    <location>
        <begin position="105"/>
        <end position="126"/>
    </location>
</feature>
<reference evidence="2 3" key="1">
    <citation type="submission" date="2024-04" db="EMBL/GenBank/DDBJ databases">
        <title>Polymorphospora sp. isolated from Baiyangdian Lake in Xiong'an New Area.</title>
        <authorList>
            <person name="Zhang X."/>
            <person name="Liu J."/>
        </authorList>
    </citation>
    <scope>NUCLEOTIDE SEQUENCE [LARGE SCALE GENOMIC DNA]</scope>
    <source>
        <strain evidence="2 3">2-325</strain>
    </source>
</reference>
<organism evidence="2 3">
    <name type="scientific">Polymorphospora lycopeni</name>
    <dbReference type="NCBI Taxonomy" id="3140240"/>
    <lineage>
        <taxon>Bacteria</taxon>
        <taxon>Bacillati</taxon>
        <taxon>Actinomycetota</taxon>
        <taxon>Actinomycetes</taxon>
        <taxon>Micromonosporales</taxon>
        <taxon>Micromonosporaceae</taxon>
        <taxon>Polymorphospora</taxon>
    </lineage>
</organism>
<dbReference type="Proteomes" id="UP001582793">
    <property type="component" value="Unassembled WGS sequence"/>
</dbReference>
<name>A0ABV5CJ41_9ACTN</name>
<proteinExistence type="predicted"/>
<evidence type="ECO:0000256" key="1">
    <source>
        <dbReference type="SAM" id="MobiDB-lite"/>
    </source>
</evidence>
<evidence type="ECO:0000313" key="2">
    <source>
        <dbReference type="EMBL" id="MFB6392019.1"/>
    </source>
</evidence>
<dbReference type="RefSeq" id="WP_375732888.1">
    <property type="nucleotide sequence ID" value="NZ_JBCGDC010000005.1"/>
</dbReference>
<comment type="caution">
    <text evidence="2">The sequence shown here is derived from an EMBL/GenBank/DDBJ whole genome shotgun (WGS) entry which is preliminary data.</text>
</comment>
<dbReference type="EMBL" id="JBCGDC010000005">
    <property type="protein sequence ID" value="MFB6392019.1"/>
    <property type="molecule type" value="Genomic_DNA"/>
</dbReference>
<keyword evidence="3" id="KW-1185">Reference proteome</keyword>
<sequence length="181" mass="18940">MGESEIYMGQANDLLRNARLNRPSTSGSGRALSRQELAEAVNARMFAVTGRVGGLDGNYVGKLERGEYRWPGADYRAAFRAVLGAASDADLGFYVNRRPPGRLPAAVRPPVPVDGPSGGAADPDRDPTALRLVVVPGTAITVAVGSVQLRIEATPERSGVVERAAVVAAGAGVYTLQRRAG</sequence>
<evidence type="ECO:0000313" key="3">
    <source>
        <dbReference type="Proteomes" id="UP001582793"/>
    </source>
</evidence>